<keyword evidence="4" id="KW-1185">Reference proteome</keyword>
<reference evidence="3 4" key="1">
    <citation type="journal article" date="2018" name="Syst. Appl. Microbiol.">
        <title>Corynebacterium heidelbergense sp. nov., isolated from the preen glands of Egyptian geese (Alopochen aegyptiacus).</title>
        <authorList>
            <person name="Braun M.S."/>
            <person name="Wang E."/>
            <person name="Zimmermann S."/>
            <person name="Wink M."/>
        </authorList>
    </citation>
    <scope>NUCLEOTIDE SEQUENCE [LARGE SCALE GENOMIC DNA]</scope>
    <source>
        <strain evidence="1 4">647</strain>
        <strain evidence="2 3">DSM 104638</strain>
    </source>
</reference>
<dbReference type="Proteomes" id="UP000251577">
    <property type="component" value="Unassembled WGS sequence"/>
</dbReference>
<gene>
    <name evidence="2" type="ORF">CWC39_09460</name>
    <name evidence="1" type="ORF">DLJ54_09495</name>
</gene>
<proteinExistence type="predicted"/>
<protein>
    <submittedName>
        <fullName evidence="1">Uncharacterized protein</fullName>
    </submittedName>
</protein>
<evidence type="ECO:0000313" key="4">
    <source>
        <dbReference type="Proteomes" id="UP000251577"/>
    </source>
</evidence>
<name>A0A364V3N8_9CORY</name>
<dbReference type="AlphaFoldDB" id="A0A364V3N8"/>
<dbReference type="EMBL" id="QHCV01000142">
    <property type="protein sequence ID" value="RAV31226.1"/>
    <property type="molecule type" value="Genomic_DNA"/>
</dbReference>
<comment type="caution">
    <text evidence="1">The sequence shown here is derived from an EMBL/GenBank/DDBJ whole genome shotgun (WGS) entry which is preliminary data.</text>
</comment>
<sequence length="277" mass="30921">MATDPNSFEYNLGTEMTSVEVQAAGTKTAEELIRADWHRYREDPLYFLTKDDADAPGLPEWFRDVLREEDATNRRKVVNARWVPTLRNVRIWATNFQLTLLDVKVARVGEVRPGEQADYRMFYAHDFSKNSLGGGSPYLDPAIVIYVGGAPYGTQIDQLAGVVPAQYVEFISQVHGCFGSSFGLLDGTAPLSQTFLQDISGPVRAEISRLEPALKLENLAEIHRSPLGYVIAVDITSGEVDEAISIQYGREVRIDRAPFWALLEVSMMADLRPAHLD</sequence>
<organism evidence="1 4">
    <name type="scientific">Corynebacterium heidelbergense</name>
    <dbReference type="NCBI Taxonomy" id="2055947"/>
    <lineage>
        <taxon>Bacteria</taxon>
        <taxon>Bacillati</taxon>
        <taxon>Actinomycetota</taxon>
        <taxon>Actinomycetes</taxon>
        <taxon>Mycobacteriales</taxon>
        <taxon>Corynebacteriaceae</taxon>
        <taxon>Corynebacterium</taxon>
    </lineage>
</organism>
<evidence type="ECO:0000313" key="1">
    <source>
        <dbReference type="EMBL" id="RAV31226.1"/>
    </source>
</evidence>
<dbReference type="EMBL" id="PHQP01000099">
    <property type="protein sequence ID" value="RAV33251.1"/>
    <property type="molecule type" value="Genomic_DNA"/>
</dbReference>
<evidence type="ECO:0000313" key="3">
    <source>
        <dbReference type="Proteomes" id="UP000251047"/>
    </source>
</evidence>
<evidence type="ECO:0000313" key="2">
    <source>
        <dbReference type="EMBL" id="RAV33251.1"/>
    </source>
</evidence>
<dbReference type="Proteomes" id="UP000251047">
    <property type="component" value="Unassembled WGS sequence"/>
</dbReference>
<accession>A0A364V3N8</accession>